<gene>
    <name evidence="3" type="ORF">QRT03_29855</name>
</gene>
<evidence type="ECO:0000256" key="1">
    <source>
        <dbReference type="ARBA" id="ARBA00022801"/>
    </source>
</evidence>
<dbReference type="RefSeq" id="WP_286056818.1">
    <property type="nucleotide sequence ID" value="NZ_JASVWF010000010.1"/>
</dbReference>
<sequence>MTNTETPPTREPSKVDGITGKIGIGLIVVVALIGLVVAGTSGSKSSGSSGGSGVELMAASTPTSVSVPSIGAESSLIETGQKSDGELEVPPLDNPMQASWYDKSPSPGTLGPSVILGHVNGYGKPGIFYRLKDTKAGDQILVRRQDGQTAVFTVSNIDTVPKAGFPAEQVYGDTPDAQLRLITCGGVFDPAAHSYEANVIVYANLTEVRPA</sequence>
<proteinExistence type="predicted"/>
<keyword evidence="2" id="KW-1133">Transmembrane helix</keyword>
<dbReference type="InterPro" id="IPR005754">
    <property type="entry name" value="Sortase"/>
</dbReference>
<dbReference type="Pfam" id="PF04203">
    <property type="entry name" value="Sortase"/>
    <property type="match status" value="1"/>
</dbReference>
<evidence type="ECO:0000256" key="2">
    <source>
        <dbReference type="SAM" id="Phobius"/>
    </source>
</evidence>
<evidence type="ECO:0000313" key="3">
    <source>
        <dbReference type="EMBL" id="MDL5160208.1"/>
    </source>
</evidence>
<dbReference type="InterPro" id="IPR023365">
    <property type="entry name" value="Sortase_dom-sf"/>
</dbReference>
<dbReference type="NCBIfam" id="NF033748">
    <property type="entry name" value="class_F_sortase"/>
    <property type="match status" value="1"/>
</dbReference>
<dbReference type="Proteomes" id="UP001231924">
    <property type="component" value="Unassembled WGS sequence"/>
</dbReference>
<dbReference type="SUPFAM" id="SSF63817">
    <property type="entry name" value="Sortase"/>
    <property type="match status" value="1"/>
</dbReference>
<reference evidence="3 4" key="1">
    <citation type="submission" date="2023-06" db="EMBL/GenBank/DDBJ databases">
        <title>Actinomycetospora Odt1-22.</title>
        <authorList>
            <person name="Supong K."/>
        </authorList>
    </citation>
    <scope>NUCLEOTIDE SEQUENCE [LARGE SCALE GENOMIC DNA]</scope>
    <source>
        <strain evidence="3 4">Odt1-22</strain>
    </source>
</reference>
<dbReference type="EMBL" id="JASVWF010000010">
    <property type="protein sequence ID" value="MDL5160208.1"/>
    <property type="molecule type" value="Genomic_DNA"/>
</dbReference>
<dbReference type="CDD" id="cd05829">
    <property type="entry name" value="Sortase_F"/>
    <property type="match status" value="1"/>
</dbReference>
<protein>
    <submittedName>
        <fullName evidence="3">Class F sortase</fullName>
    </submittedName>
</protein>
<name>A0ABT7MHP6_9PSEU</name>
<keyword evidence="2" id="KW-0472">Membrane</keyword>
<keyword evidence="2" id="KW-0812">Transmembrane</keyword>
<comment type="caution">
    <text evidence="3">The sequence shown here is derived from an EMBL/GenBank/DDBJ whole genome shotgun (WGS) entry which is preliminary data.</text>
</comment>
<keyword evidence="4" id="KW-1185">Reference proteome</keyword>
<feature type="transmembrane region" description="Helical" evidence="2">
    <location>
        <begin position="20"/>
        <end position="39"/>
    </location>
</feature>
<dbReference type="Gene3D" id="2.40.260.10">
    <property type="entry name" value="Sortase"/>
    <property type="match status" value="1"/>
</dbReference>
<organism evidence="3 4">
    <name type="scientific">Actinomycetospora termitidis</name>
    <dbReference type="NCBI Taxonomy" id="3053470"/>
    <lineage>
        <taxon>Bacteria</taxon>
        <taxon>Bacillati</taxon>
        <taxon>Actinomycetota</taxon>
        <taxon>Actinomycetes</taxon>
        <taxon>Pseudonocardiales</taxon>
        <taxon>Pseudonocardiaceae</taxon>
        <taxon>Actinomycetospora</taxon>
    </lineage>
</organism>
<accession>A0ABT7MHP6</accession>
<dbReference type="InterPro" id="IPR042001">
    <property type="entry name" value="Sortase_F"/>
</dbReference>
<evidence type="ECO:0000313" key="4">
    <source>
        <dbReference type="Proteomes" id="UP001231924"/>
    </source>
</evidence>
<keyword evidence="1" id="KW-0378">Hydrolase</keyword>